<evidence type="ECO:0000313" key="2">
    <source>
        <dbReference type="EMBL" id="KKN55572.1"/>
    </source>
</evidence>
<comment type="caution">
    <text evidence="2">The sequence shown here is derived from an EMBL/GenBank/DDBJ whole genome shotgun (WGS) entry which is preliminary data.</text>
</comment>
<dbReference type="GO" id="GO:0005829">
    <property type="term" value="C:cytosol"/>
    <property type="evidence" value="ECO:0007669"/>
    <property type="project" value="TreeGrafter"/>
</dbReference>
<evidence type="ECO:0008006" key="3">
    <source>
        <dbReference type="Google" id="ProtNLM"/>
    </source>
</evidence>
<dbReference type="HAMAP" id="MF_00274">
    <property type="entry name" value="DNA_YbaB_EbfC"/>
    <property type="match status" value="1"/>
</dbReference>
<reference evidence="2" key="1">
    <citation type="journal article" date="2015" name="Nature">
        <title>Complex archaea that bridge the gap between prokaryotes and eukaryotes.</title>
        <authorList>
            <person name="Spang A."/>
            <person name="Saw J.H."/>
            <person name="Jorgensen S.L."/>
            <person name="Zaremba-Niedzwiedzka K."/>
            <person name="Martijn J."/>
            <person name="Lind A.E."/>
            <person name="van Eijk R."/>
            <person name="Schleper C."/>
            <person name="Guy L."/>
            <person name="Ettema T.J."/>
        </authorList>
    </citation>
    <scope>NUCLEOTIDE SEQUENCE</scope>
</reference>
<dbReference type="PANTHER" id="PTHR33449">
    <property type="entry name" value="NUCLEOID-ASSOCIATED PROTEIN YBAB"/>
    <property type="match status" value="1"/>
</dbReference>
<accession>A0A0F9S032</accession>
<evidence type="ECO:0000256" key="1">
    <source>
        <dbReference type="ARBA" id="ARBA00023125"/>
    </source>
</evidence>
<dbReference type="SUPFAM" id="SSF82607">
    <property type="entry name" value="YbaB-like"/>
    <property type="match status" value="1"/>
</dbReference>
<dbReference type="Gene3D" id="3.30.1310.10">
    <property type="entry name" value="Nucleoid-associated protein YbaB-like domain"/>
    <property type="match status" value="1"/>
</dbReference>
<dbReference type="PIRSF" id="PIRSF004555">
    <property type="entry name" value="UCP004555"/>
    <property type="match status" value="1"/>
</dbReference>
<dbReference type="GO" id="GO:0003677">
    <property type="term" value="F:DNA binding"/>
    <property type="evidence" value="ECO:0007669"/>
    <property type="project" value="UniProtKB-KW"/>
</dbReference>
<name>A0A0F9S032_9ZZZZ</name>
<dbReference type="PANTHER" id="PTHR33449:SF1">
    <property type="entry name" value="NUCLEOID-ASSOCIATED PROTEIN YBAB"/>
    <property type="match status" value="1"/>
</dbReference>
<sequence length="110" mass="11622">MFGDLGKMMKLLAKLKTALPAMQEQLAASEYTATTGNGAVKASVNGRMALTDLQIDRDLLPDAELDTVLIEDLVKAAISAAQAKASEAAERAMHDLTGGMDMPPGMDQLM</sequence>
<dbReference type="InterPro" id="IPR036894">
    <property type="entry name" value="YbaB-like_sf"/>
</dbReference>
<dbReference type="EMBL" id="LAZR01000879">
    <property type="protein sequence ID" value="KKN55572.1"/>
    <property type="molecule type" value="Genomic_DNA"/>
</dbReference>
<dbReference type="InterPro" id="IPR004401">
    <property type="entry name" value="YbaB/EbfC"/>
</dbReference>
<protein>
    <recommendedName>
        <fullName evidence="3">Nucleoid-associated protein</fullName>
    </recommendedName>
</protein>
<dbReference type="NCBIfam" id="TIGR00103">
    <property type="entry name" value="DNA_YbaB_EbfC"/>
    <property type="match status" value="1"/>
</dbReference>
<organism evidence="2">
    <name type="scientific">marine sediment metagenome</name>
    <dbReference type="NCBI Taxonomy" id="412755"/>
    <lineage>
        <taxon>unclassified sequences</taxon>
        <taxon>metagenomes</taxon>
        <taxon>ecological metagenomes</taxon>
    </lineage>
</organism>
<proteinExistence type="inferred from homology"/>
<keyword evidence="1" id="KW-0238">DNA-binding</keyword>
<dbReference type="Pfam" id="PF02575">
    <property type="entry name" value="YbaB_DNA_bd"/>
    <property type="match status" value="1"/>
</dbReference>
<dbReference type="AlphaFoldDB" id="A0A0F9S032"/>
<gene>
    <name evidence="2" type="ORF">LCGC14_0581030</name>
</gene>